<name>A0A198AIR2_9BACL</name>
<organism evidence="3 4">
    <name type="scientific">Paenibacillus oryzisoli</name>
    <dbReference type="NCBI Taxonomy" id="1850517"/>
    <lineage>
        <taxon>Bacteria</taxon>
        <taxon>Bacillati</taxon>
        <taxon>Bacillota</taxon>
        <taxon>Bacilli</taxon>
        <taxon>Bacillales</taxon>
        <taxon>Paenibacillaceae</taxon>
        <taxon>Paenibacillus</taxon>
    </lineage>
</organism>
<evidence type="ECO:0000259" key="2">
    <source>
        <dbReference type="Pfam" id="PF18145"/>
    </source>
</evidence>
<dbReference type="Proteomes" id="UP000078454">
    <property type="component" value="Unassembled WGS sequence"/>
</dbReference>
<feature type="domain" description="SMODS-associated and fused to various effectors" evidence="2">
    <location>
        <begin position="299"/>
        <end position="480"/>
    </location>
</feature>
<feature type="region of interest" description="Disordered" evidence="1">
    <location>
        <begin position="1"/>
        <end position="20"/>
    </location>
</feature>
<gene>
    <name evidence="3" type="ORF">A8708_31470</name>
</gene>
<evidence type="ECO:0000313" key="3">
    <source>
        <dbReference type="EMBL" id="OAS21389.1"/>
    </source>
</evidence>
<dbReference type="RefSeq" id="WP_068662960.1">
    <property type="nucleotide sequence ID" value="NZ_LYPB01000049.1"/>
</dbReference>
<dbReference type="InterPro" id="IPR040836">
    <property type="entry name" value="SAVED"/>
</dbReference>
<reference evidence="3 4" key="1">
    <citation type="submission" date="2016-05" db="EMBL/GenBank/DDBJ databases">
        <title>Paenibacillus sp. 1ZS3-15 nov., isolated from the rhizosphere soil.</title>
        <authorList>
            <person name="Zhang X.X."/>
            <person name="Zhang J."/>
        </authorList>
    </citation>
    <scope>NUCLEOTIDE SEQUENCE [LARGE SCALE GENOMIC DNA]</scope>
    <source>
        <strain evidence="3 4">1ZS3-15</strain>
    </source>
</reference>
<sequence>MTDNKKPTPSLLEAESQGGDTAESGFDFQTNLILCKIPFWLSFEGFDSLIREGVADFEAKFFSPAEGITREALEAKNHIVKPKEFWEEIERFQELDIGSPGTFGRFTLCCNGISEDIKPLINGLRRVRDPQSFYEVSSGVVVNSYSDYVGRVRKLGKDEKMAEFLYKKVLIEPDWNLISNGDNARGIFRDQIQLHLPEYGEVPGKEIPNVFSNLLTLIRLNKARPITRDQIETTMQSAINEKYHIPPKPVVISTETEEVNKLETTLQFEWELFFGGAGRNYPPTSEWNSKLITQLYETSKWVKSQRDTRRIVLKGNRRISAAIAIGKVFSAVAGFTVDMDYRGELWATDDLANSQTPDYAVTPTYVEGAGDRLIVTIGIMKENLASEVEAFTQNTELSHFPRLHLYSSEPIVSAKQANAAVATIKRGITTVAGSIEAKQIDLFFAGPTHLALFLGYRSNALPPIQCFEWVSNNKYVATCFLK</sequence>
<evidence type="ECO:0000313" key="4">
    <source>
        <dbReference type="Proteomes" id="UP000078454"/>
    </source>
</evidence>
<keyword evidence="4" id="KW-1185">Reference proteome</keyword>
<dbReference type="OrthoDB" id="7776223at2"/>
<proteinExistence type="predicted"/>
<accession>A0A198AIR2</accession>
<protein>
    <recommendedName>
        <fullName evidence="2">SMODS-associated and fused to various effectors domain-containing protein</fullName>
    </recommendedName>
</protein>
<evidence type="ECO:0000256" key="1">
    <source>
        <dbReference type="SAM" id="MobiDB-lite"/>
    </source>
</evidence>
<comment type="caution">
    <text evidence="3">The sequence shown here is derived from an EMBL/GenBank/DDBJ whole genome shotgun (WGS) entry which is preliminary data.</text>
</comment>
<dbReference type="NCBIfam" id="NF033611">
    <property type="entry name" value="SAVED"/>
    <property type="match status" value="1"/>
</dbReference>
<dbReference type="STRING" id="1850517.A8708_31470"/>
<dbReference type="EMBL" id="LYPB01000049">
    <property type="protein sequence ID" value="OAS21389.1"/>
    <property type="molecule type" value="Genomic_DNA"/>
</dbReference>
<dbReference type="AlphaFoldDB" id="A0A198AIR2"/>
<dbReference type="Pfam" id="PF18145">
    <property type="entry name" value="SAVED"/>
    <property type="match status" value="1"/>
</dbReference>